<evidence type="ECO:0000313" key="2">
    <source>
        <dbReference type="EMBL" id="MCD5312415.1"/>
    </source>
</evidence>
<reference evidence="2" key="1">
    <citation type="submission" date="2021-11" db="EMBL/GenBank/DDBJ databases">
        <title>Streptomyces corallinus and Kineosporia corallina sp. nov., two new coral-derived marine actinobacteria.</title>
        <authorList>
            <person name="Buangrab K."/>
            <person name="Sutthacheep M."/>
            <person name="Yeemin T."/>
            <person name="Harunari E."/>
            <person name="Igarashi Y."/>
            <person name="Sripreechasak P."/>
            <person name="Kanchanasin P."/>
            <person name="Tanasupawat S."/>
            <person name="Phongsopitanun W."/>
        </authorList>
    </citation>
    <scope>NUCLEOTIDE SEQUENCE</scope>
    <source>
        <strain evidence="2">JCM 31032</strain>
    </source>
</reference>
<evidence type="ECO:0000313" key="3">
    <source>
        <dbReference type="Proteomes" id="UP001138997"/>
    </source>
</evidence>
<comment type="caution">
    <text evidence="2">The sequence shown here is derived from an EMBL/GenBank/DDBJ whole genome shotgun (WGS) entry which is preliminary data.</text>
</comment>
<gene>
    <name evidence="2" type="ORF">LR394_16015</name>
</gene>
<protein>
    <submittedName>
        <fullName evidence="2">Uncharacterized protein</fullName>
    </submittedName>
</protein>
<feature type="region of interest" description="Disordered" evidence="1">
    <location>
        <begin position="79"/>
        <end position="118"/>
    </location>
</feature>
<name>A0A9X1SV42_9ACTN</name>
<evidence type="ECO:0000256" key="1">
    <source>
        <dbReference type="SAM" id="MobiDB-lite"/>
    </source>
</evidence>
<sequence length="118" mass="12380">MTDASVAAPQPQVRFNERAPVPPARRLLLSEAAWSFLVALTHPSLPSEFAPQAKSVVSDPVAQHNAGSILAALSGAPLADESTDTTDELEQAGVLERDGSSTRPMVHRSVISSRNPGA</sequence>
<dbReference type="RefSeq" id="WP_231442589.1">
    <property type="nucleotide sequence ID" value="NZ_JAJOMB010000007.1"/>
</dbReference>
<dbReference type="EMBL" id="JAJOMB010000007">
    <property type="protein sequence ID" value="MCD5312415.1"/>
    <property type="molecule type" value="Genomic_DNA"/>
</dbReference>
<feature type="compositionally biased region" description="Acidic residues" evidence="1">
    <location>
        <begin position="81"/>
        <end position="90"/>
    </location>
</feature>
<proteinExistence type="predicted"/>
<accession>A0A9X1SV42</accession>
<organism evidence="2 3">
    <name type="scientific">Kineosporia babensis</name>
    <dbReference type="NCBI Taxonomy" id="499548"/>
    <lineage>
        <taxon>Bacteria</taxon>
        <taxon>Bacillati</taxon>
        <taxon>Actinomycetota</taxon>
        <taxon>Actinomycetes</taxon>
        <taxon>Kineosporiales</taxon>
        <taxon>Kineosporiaceae</taxon>
        <taxon>Kineosporia</taxon>
    </lineage>
</organism>
<dbReference type="Proteomes" id="UP001138997">
    <property type="component" value="Unassembled WGS sequence"/>
</dbReference>
<keyword evidence="3" id="KW-1185">Reference proteome</keyword>
<dbReference type="AlphaFoldDB" id="A0A9X1SV42"/>